<dbReference type="PANTHER" id="PTHR37318">
    <property type="entry name" value="BSL7504 PROTEIN"/>
    <property type="match status" value="1"/>
</dbReference>
<dbReference type="EMBL" id="JAVDYB010000001">
    <property type="protein sequence ID" value="MDR7279260.1"/>
    <property type="molecule type" value="Genomic_DNA"/>
</dbReference>
<feature type="domain" description="Winged helix DNA-binding" evidence="1">
    <location>
        <begin position="1"/>
        <end position="75"/>
    </location>
</feature>
<keyword evidence="3" id="KW-1185">Reference proteome</keyword>
<dbReference type="Pfam" id="PF13601">
    <property type="entry name" value="HTH_34"/>
    <property type="match status" value="1"/>
</dbReference>
<dbReference type="PANTHER" id="PTHR37318:SF1">
    <property type="entry name" value="BSL7504 PROTEIN"/>
    <property type="match status" value="1"/>
</dbReference>
<keyword evidence="2" id="KW-0238">DNA-binding</keyword>
<proteinExistence type="predicted"/>
<organism evidence="2 3">
    <name type="scientific">Catenuloplanes atrovinosus</name>
    <dbReference type="NCBI Taxonomy" id="137266"/>
    <lineage>
        <taxon>Bacteria</taxon>
        <taxon>Bacillati</taxon>
        <taxon>Actinomycetota</taxon>
        <taxon>Actinomycetes</taxon>
        <taxon>Micromonosporales</taxon>
        <taxon>Micromonosporaceae</taxon>
        <taxon>Catenuloplanes</taxon>
    </lineage>
</organism>
<comment type="caution">
    <text evidence="2">The sequence shown here is derived from an EMBL/GenBank/DDBJ whole genome shotgun (WGS) entry which is preliminary data.</text>
</comment>
<evidence type="ECO:0000313" key="2">
    <source>
        <dbReference type="EMBL" id="MDR7279260.1"/>
    </source>
</evidence>
<reference evidence="2" key="1">
    <citation type="submission" date="2023-07" db="EMBL/GenBank/DDBJ databases">
        <title>Sequencing the genomes of 1000 actinobacteria strains.</title>
        <authorList>
            <person name="Klenk H.-P."/>
        </authorList>
    </citation>
    <scope>NUCLEOTIDE SEQUENCE</scope>
    <source>
        <strain evidence="2">DSM 44707</strain>
    </source>
</reference>
<gene>
    <name evidence="2" type="ORF">J2S41_006038</name>
</gene>
<sequence length="84" mass="8933">MAVLAPSAEMEFATVRDLSNLSDSALSKQAAALEAAGYLSQRKGYVGRRPRTWLSLTKGGRTALRAHIAALRALIDPALDEPAP</sequence>
<dbReference type="SUPFAM" id="SSF46785">
    <property type="entry name" value="Winged helix' DNA-binding domain"/>
    <property type="match status" value="1"/>
</dbReference>
<evidence type="ECO:0000259" key="1">
    <source>
        <dbReference type="Pfam" id="PF13601"/>
    </source>
</evidence>
<dbReference type="AlphaFoldDB" id="A0AAE3YTA7"/>
<dbReference type="Gene3D" id="1.10.10.10">
    <property type="entry name" value="Winged helix-like DNA-binding domain superfamily/Winged helix DNA-binding domain"/>
    <property type="match status" value="1"/>
</dbReference>
<evidence type="ECO:0000313" key="3">
    <source>
        <dbReference type="Proteomes" id="UP001183643"/>
    </source>
</evidence>
<accession>A0AAE3YTA7</accession>
<dbReference type="Proteomes" id="UP001183643">
    <property type="component" value="Unassembled WGS sequence"/>
</dbReference>
<dbReference type="InterPro" id="IPR036388">
    <property type="entry name" value="WH-like_DNA-bd_sf"/>
</dbReference>
<dbReference type="InterPro" id="IPR036390">
    <property type="entry name" value="WH_DNA-bd_sf"/>
</dbReference>
<dbReference type="GO" id="GO:0003677">
    <property type="term" value="F:DNA binding"/>
    <property type="evidence" value="ECO:0007669"/>
    <property type="project" value="UniProtKB-KW"/>
</dbReference>
<name>A0AAE3YTA7_9ACTN</name>
<dbReference type="InterPro" id="IPR027395">
    <property type="entry name" value="WH_DNA-bd_dom"/>
</dbReference>
<protein>
    <submittedName>
        <fullName evidence="2">DNA-binding MarR family transcriptional regulator</fullName>
    </submittedName>
</protein>